<accession>A0AA86Y589</accession>
<dbReference type="RefSeq" id="YP_011108911.1">
    <property type="nucleotide sequence ID" value="NC_092586.1"/>
</dbReference>
<keyword evidence="2" id="KW-1185">Reference proteome</keyword>
<evidence type="ECO:0000313" key="2">
    <source>
        <dbReference type="Proteomes" id="UP001302265"/>
    </source>
</evidence>
<sequence>MQHAYIDESFELVFEFSDPKDPDRKVDEASYRILAQDGATVQAGTMSIDADGKTGRFRFNATTVGISTIEVSWSMGLDRYKTPHLISVEEIGV</sequence>
<protein>
    <submittedName>
        <fullName evidence="1">Uncharacterized protein</fullName>
    </submittedName>
</protein>
<dbReference type="EMBL" id="BK063676">
    <property type="protein sequence ID" value="DBA35358.1"/>
    <property type="molecule type" value="Genomic_DNA"/>
</dbReference>
<dbReference type="Proteomes" id="UP001302265">
    <property type="component" value="Segment"/>
</dbReference>
<proteinExistence type="predicted"/>
<organism evidence="1 2">
    <name type="scientific">Caudoviricetes sp. vir215</name>
    <dbReference type="NCBI Taxonomy" id="3068354"/>
    <lineage>
        <taxon>Viruses</taxon>
        <taxon>Duplodnaviria</taxon>
        <taxon>Heunggongvirae</taxon>
        <taxon>Uroviricota</taxon>
        <taxon>Caudoviricetes</taxon>
    </lineage>
</organism>
<gene>
    <name evidence="1" type="ORF">vir215_00056</name>
</gene>
<reference evidence="1 2" key="1">
    <citation type="journal article" date="2023" name="Nat. Microbiol.">
        <title>A compendium of viruses from methanogenic archaea reveals their diversity and adaptations to the gut environment.</title>
        <authorList>
            <person name="Medvedeva S."/>
            <person name="Borrel G."/>
            <person name="Krupovic M."/>
            <person name="Gribaldo S."/>
        </authorList>
    </citation>
    <scope>NUCLEOTIDE SEQUENCE [LARGE SCALE GENOMIC DNA]</scope>
</reference>
<evidence type="ECO:0000313" key="1">
    <source>
        <dbReference type="EMBL" id="DBA35358.1"/>
    </source>
</evidence>
<dbReference type="GeneID" id="98835808"/>
<name>A0AA86Y589_9CAUD</name>